<protein>
    <submittedName>
        <fullName evidence="1">MT0933-like antitoxin protein</fullName>
    </submittedName>
</protein>
<dbReference type="OrthoDB" id="3579262at2"/>
<dbReference type="EMBL" id="FOEF01000003">
    <property type="protein sequence ID" value="SEP02363.1"/>
    <property type="molecule type" value="Genomic_DNA"/>
</dbReference>
<name>A0A1H8UHH9_9PSEU</name>
<gene>
    <name evidence="1" type="ORF">SAMN04489732_103265</name>
</gene>
<evidence type="ECO:0000313" key="1">
    <source>
        <dbReference type="EMBL" id="SEP02363.1"/>
    </source>
</evidence>
<dbReference type="STRING" id="394193.SAMN04489732_103265"/>
<sequence length="65" mass="7023">MDGLFDKAKEKIQEFAGSNSDKVGEGVDKAAQFADEKTGGKHGDQINQGADKLKEHFNGGDQQQQ</sequence>
<reference evidence="1 2" key="1">
    <citation type="submission" date="2016-10" db="EMBL/GenBank/DDBJ databases">
        <authorList>
            <person name="de Groot N.N."/>
        </authorList>
    </citation>
    <scope>NUCLEOTIDE SEQUENCE [LARGE SCALE GENOMIC DNA]</scope>
    <source>
        <strain evidence="1 2">DSM 44993</strain>
    </source>
</reference>
<organism evidence="1 2">
    <name type="scientific">Amycolatopsis saalfeldensis</name>
    <dbReference type="NCBI Taxonomy" id="394193"/>
    <lineage>
        <taxon>Bacteria</taxon>
        <taxon>Bacillati</taxon>
        <taxon>Actinomycetota</taxon>
        <taxon>Actinomycetes</taxon>
        <taxon>Pseudonocardiales</taxon>
        <taxon>Pseudonocardiaceae</taxon>
        <taxon>Amycolatopsis</taxon>
    </lineage>
</organism>
<dbReference type="InterPro" id="IPR028037">
    <property type="entry name" value="Antitoxin_Rv0909/MT0933"/>
</dbReference>
<evidence type="ECO:0000313" key="2">
    <source>
        <dbReference type="Proteomes" id="UP000198582"/>
    </source>
</evidence>
<dbReference type="Pfam" id="PF14013">
    <property type="entry name" value="MT0933_antitox"/>
    <property type="match status" value="1"/>
</dbReference>
<dbReference type="RefSeq" id="WP_091615329.1">
    <property type="nucleotide sequence ID" value="NZ_FOEF01000003.1"/>
</dbReference>
<dbReference type="AlphaFoldDB" id="A0A1H8UHH9"/>
<dbReference type="Proteomes" id="UP000198582">
    <property type="component" value="Unassembled WGS sequence"/>
</dbReference>
<keyword evidence="2" id="KW-1185">Reference proteome</keyword>
<accession>A0A1H8UHH9</accession>
<proteinExistence type="predicted"/>